<protein>
    <recommendedName>
        <fullName evidence="4">DUF4468 domain-containing protein</fullName>
    </recommendedName>
</protein>
<feature type="signal peptide" evidence="1">
    <location>
        <begin position="1"/>
        <end position="21"/>
    </location>
</feature>
<sequence length="165" mass="18987">MKFYKNLLFIFSFLLCGQAFAQNDPTIAAIRKEYNRINALKLSQQHYKYEKAGCVEEGRVDYFFEGKTIVKITESGFIGDGSWTTSYFYRAGKPVFCFEMIEGGPAAGETIKTEYRIYIEDGRAYRVLEGSKVMKDENISQEQIQRANNIYKAYATKKFGEALCF</sequence>
<feature type="chain" id="PRO_5047319508" description="DUF4468 domain-containing protein" evidence="1">
    <location>
        <begin position="22"/>
        <end position="165"/>
    </location>
</feature>
<gene>
    <name evidence="2" type="ORF">GCM10022289_18480</name>
</gene>
<evidence type="ECO:0000313" key="3">
    <source>
        <dbReference type="Proteomes" id="UP001501772"/>
    </source>
</evidence>
<evidence type="ECO:0000313" key="2">
    <source>
        <dbReference type="EMBL" id="GAA4202945.1"/>
    </source>
</evidence>
<evidence type="ECO:0000256" key="1">
    <source>
        <dbReference type="SAM" id="SignalP"/>
    </source>
</evidence>
<dbReference type="Proteomes" id="UP001501772">
    <property type="component" value="Unassembled WGS sequence"/>
</dbReference>
<reference evidence="3" key="1">
    <citation type="journal article" date="2019" name="Int. J. Syst. Evol. Microbiol.">
        <title>The Global Catalogue of Microorganisms (GCM) 10K type strain sequencing project: providing services to taxonomists for standard genome sequencing and annotation.</title>
        <authorList>
            <consortium name="The Broad Institute Genomics Platform"/>
            <consortium name="The Broad Institute Genome Sequencing Center for Infectious Disease"/>
            <person name="Wu L."/>
            <person name="Ma J."/>
        </authorList>
    </citation>
    <scope>NUCLEOTIDE SEQUENCE [LARGE SCALE GENOMIC DNA]</scope>
    <source>
        <strain evidence="3">JCM 17626</strain>
    </source>
</reference>
<name>A0ABP8BBL5_9SPHI</name>
<accession>A0ABP8BBL5</accession>
<dbReference type="EMBL" id="BAABBY010000004">
    <property type="protein sequence ID" value="GAA4202945.1"/>
    <property type="molecule type" value="Genomic_DNA"/>
</dbReference>
<keyword evidence="1" id="KW-0732">Signal</keyword>
<comment type="caution">
    <text evidence="2">The sequence shown here is derived from an EMBL/GenBank/DDBJ whole genome shotgun (WGS) entry which is preliminary data.</text>
</comment>
<proteinExistence type="predicted"/>
<evidence type="ECO:0008006" key="4">
    <source>
        <dbReference type="Google" id="ProtNLM"/>
    </source>
</evidence>
<keyword evidence="3" id="KW-1185">Reference proteome</keyword>
<organism evidence="2 3">
    <name type="scientific">Pedobacter jeongneungensis</name>
    <dbReference type="NCBI Taxonomy" id="947309"/>
    <lineage>
        <taxon>Bacteria</taxon>
        <taxon>Pseudomonadati</taxon>
        <taxon>Bacteroidota</taxon>
        <taxon>Sphingobacteriia</taxon>
        <taxon>Sphingobacteriales</taxon>
        <taxon>Sphingobacteriaceae</taxon>
        <taxon>Pedobacter</taxon>
    </lineage>
</organism>
<dbReference type="RefSeq" id="WP_344851181.1">
    <property type="nucleotide sequence ID" value="NZ_BAABBY010000004.1"/>
</dbReference>